<dbReference type="Proteomes" id="UP000198318">
    <property type="component" value="Unassembled WGS sequence"/>
</dbReference>
<organism evidence="1 2">
    <name type="scientific">Actinomadura meyerae</name>
    <dbReference type="NCBI Taxonomy" id="240840"/>
    <lineage>
        <taxon>Bacteria</taxon>
        <taxon>Bacillati</taxon>
        <taxon>Actinomycetota</taxon>
        <taxon>Actinomycetes</taxon>
        <taxon>Streptosporangiales</taxon>
        <taxon>Thermomonosporaceae</taxon>
        <taxon>Actinomadura</taxon>
    </lineage>
</organism>
<dbReference type="RefSeq" id="WP_281259383.1">
    <property type="nucleotide sequence ID" value="NZ_FZOR01000024.1"/>
</dbReference>
<keyword evidence="2" id="KW-1185">Reference proteome</keyword>
<dbReference type="EMBL" id="FZOR01000024">
    <property type="protein sequence ID" value="SNT34489.1"/>
    <property type="molecule type" value="Genomic_DNA"/>
</dbReference>
<proteinExistence type="predicted"/>
<dbReference type="AlphaFoldDB" id="A0A239LXQ8"/>
<accession>A0A239LXQ8</accession>
<evidence type="ECO:0000313" key="1">
    <source>
        <dbReference type="EMBL" id="SNT34489.1"/>
    </source>
</evidence>
<name>A0A239LXQ8_9ACTN</name>
<protein>
    <submittedName>
        <fullName evidence="1">Uncharacterized protein</fullName>
    </submittedName>
</protein>
<reference evidence="1 2" key="1">
    <citation type="submission" date="2017-06" db="EMBL/GenBank/DDBJ databases">
        <authorList>
            <person name="Kim H.J."/>
            <person name="Triplett B.A."/>
        </authorList>
    </citation>
    <scope>NUCLEOTIDE SEQUENCE [LARGE SCALE GENOMIC DNA]</scope>
    <source>
        <strain evidence="1 2">DSM 44715</strain>
    </source>
</reference>
<evidence type="ECO:0000313" key="2">
    <source>
        <dbReference type="Proteomes" id="UP000198318"/>
    </source>
</evidence>
<gene>
    <name evidence="1" type="ORF">SAMN05443665_102495</name>
</gene>
<sequence length="42" mass="4472">MSTLSARTIPLPRFVPRLLALPALLLLGYLVRTTAPSPGKVA</sequence>